<organism evidence="1 2">
    <name type="scientific">Aquabacterium soli</name>
    <dbReference type="NCBI Taxonomy" id="2493092"/>
    <lineage>
        <taxon>Bacteria</taxon>
        <taxon>Pseudomonadati</taxon>
        <taxon>Pseudomonadota</taxon>
        <taxon>Betaproteobacteria</taxon>
        <taxon>Burkholderiales</taxon>
        <taxon>Aquabacterium</taxon>
    </lineage>
</organism>
<proteinExistence type="predicted"/>
<name>A0A3R8YK09_9BURK</name>
<gene>
    <name evidence="1" type="ORF">EIP75_21655</name>
</gene>
<dbReference type="Proteomes" id="UP000269265">
    <property type="component" value="Unassembled WGS sequence"/>
</dbReference>
<comment type="caution">
    <text evidence="1">The sequence shown here is derived from an EMBL/GenBank/DDBJ whole genome shotgun (WGS) entry which is preliminary data.</text>
</comment>
<dbReference type="EMBL" id="RSED01000026">
    <property type="protein sequence ID" value="RRS01184.1"/>
    <property type="molecule type" value="Genomic_DNA"/>
</dbReference>
<protein>
    <recommendedName>
        <fullName evidence="3">Transcriptional regulator</fullName>
    </recommendedName>
</protein>
<evidence type="ECO:0008006" key="3">
    <source>
        <dbReference type="Google" id="ProtNLM"/>
    </source>
</evidence>
<reference evidence="1 2" key="1">
    <citation type="submission" date="2018-12" db="EMBL/GenBank/DDBJ databases">
        <title>The whole draft genome of Aquabacterium sp. SJQ9.</title>
        <authorList>
            <person name="Sun L."/>
            <person name="Gao X."/>
            <person name="Chen W."/>
            <person name="Huang K."/>
        </authorList>
    </citation>
    <scope>NUCLEOTIDE SEQUENCE [LARGE SCALE GENOMIC DNA]</scope>
    <source>
        <strain evidence="1 2">SJQ9</strain>
    </source>
</reference>
<dbReference type="AlphaFoldDB" id="A0A3R8YK09"/>
<sequence length="71" mass="7909">MSNRDRYQQLLTDHGLTQAQSAEVISKITLRPCSVRTVRAWLADSDKPSSRPCPDWAVSALLRGLAEIKLS</sequence>
<keyword evidence="2" id="KW-1185">Reference proteome</keyword>
<evidence type="ECO:0000313" key="2">
    <source>
        <dbReference type="Proteomes" id="UP000269265"/>
    </source>
</evidence>
<evidence type="ECO:0000313" key="1">
    <source>
        <dbReference type="EMBL" id="RRS01184.1"/>
    </source>
</evidence>
<accession>A0A3R8YK09</accession>